<evidence type="ECO:0000313" key="3">
    <source>
        <dbReference type="Proteomes" id="UP000598196"/>
    </source>
</evidence>
<feature type="domain" description="PD-(D/E)XK endonuclease-like" evidence="1">
    <location>
        <begin position="710"/>
        <end position="930"/>
    </location>
</feature>
<dbReference type="Gene3D" id="3.90.320.10">
    <property type="match status" value="1"/>
</dbReference>
<name>A0A918DCU3_9RHOB</name>
<dbReference type="Pfam" id="PF12705">
    <property type="entry name" value="PDDEXK_1"/>
    <property type="match status" value="1"/>
</dbReference>
<organism evidence="2 3">
    <name type="scientific">Gemmobacter aquaticus</name>
    <dbReference type="NCBI Taxonomy" id="490185"/>
    <lineage>
        <taxon>Bacteria</taxon>
        <taxon>Pseudomonadati</taxon>
        <taxon>Pseudomonadota</taxon>
        <taxon>Alphaproteobacteria</taxon>
        <taxon>Rhodobacterales</taxon>
        <taxon>Paracoccaceae</taxon>
        <taxon>Gemmobacter</taxon>
    </lineage>
</organism>
<evidence type="ECO:0000259" key="1">
    <source>
        <dbReference type="Pfam" id="PF12705"/>
    </source>
</evidence>
<evidence type="ECO:0000313" key="2">
    <source>
        <dbReference type="EMBL" id="GGO33352.1"/>
    </source>
</evidence>
<comment type="caution">
    <text evidence="2">The sequence shown here is derived from an EMBL/GenBank/DDBJ whole genome shotgun (WGS) entry which is preliminary data.</text>
</comment>
<sequence>MDDLGDTRVFGLPPGADFPAELVRGLRARLDGQPPEAMARVQLFLSTERMRRRVRMQFTQSGAAFLPRLRLLTELDPEAALLGLSRPVSPLRRRLELSRLVRGLLDAQPDLAPRAAVFDLADSLARLMDEMQGEGVSPDAIAGLDVSNHSAHWARVQQFMQILQPFFSADEATDQQTRLRQVVEGLERAWQTLDPADPVIIAGSTGSRGTTLRMMQKVLARQKGVVVLPGFDFDMPLPVWAGLGDALTSEDHPQYRFRQLFEVMDLSPEDVRPWTDRAAPNGPRNRLVSLSLRPAPVTDQWLTEGVALTDLDVATASLTLIEADSPRDEALALALILREAAEHGLRTALITPDRGLTRRVEAALDRWGIRPDDSAGKPLPLTPPGRLMRHVASLFGQKLTSEALLVILKHPLTASDSERGRHLLLTRELELWLRRSGPPFPTAPVLQGWATAGKLPECEAWVDWIITTIGGLEHQGEASLKTRLQHHLGITEALARGPWGTGSGALWNGVAGEAARAAVDELLAEAEAGGDLLPFDYRALFDAVLGRGEVREDRMVHPQIMFWGTLEARVGGADLVVLGGLNDGVWPQSPPPDPWLNRRMRLEAGLSLPERQIGLSAHDYQQAIAAPRVILSRARRDSDAETVPSRWLNRLTNLLGGLPDQGGPEALDAMRGRGNQWLELANRLERPDAALPAAGRPSPQPPVAHRPRELALTRIATLIRNPYEIYARYILRLRKLDPLHRGPDARLRGSTLHKILETFVRARSGIASGTEKERLLAIADEVLQQEVSWPAARMLWRARLERAADFFLSVDGADGGIPVSLEEAGRLRLADLDFSLWGIPDRIDLLPDGRLHIIDYKTGTPPTSEQQNKFDKQLLLAACMAERGGFDPLGPTEVARISYIGLGTQPKVVTTPITAEITAETWDSLHRLIARYMQPQTGYTARRAMFETNFPGDYDHLSRFGEWEMTDPAQPCRTGTAGEPNA</sequence>
<dbReference type="RefSeq" id="WP_146286973.1">
    <property type="nucleotide sequence ID" value="NZ_BMLP01000004.1"/>
</dbReference>
<accession>A0A918DCU3</accession>
<dbReference type="SUPFAM" id="SSF52980">
    <property type="entry name" value="Restriction endonuclease-like"/>
    <property type="match status" value="1"/>
</dbReference>
<proteinExistence type="predicted"/>
<gene>
    <name evidence="2" type="ORF">GCM10010991_22640</name>
</gene>
<dbReference type="EMBL" id="BMLP01000004">
    <property type="protein sequence ID" value="GGO33352.1"/>
    <property type="molecule type" value="Genomic_DNA"/>
</dbReference>
<dbReference type="AlphaFoldDB" id="A0A918DCU3"/>
<protein>
    <submittedName>
        <fullName evidence="2">Double-strand break repair protein AddB</fullName>
    </submittedName>
</protein>
<dbReference type="InterPro" id="IPR011335">
    <property type="entry name" value="Restrct_endonuc-II-like"/>
</dbReference>
<reference evidence="2 3" key="1">
    <citation type="journal article" date="2014" name="Int. J. Syst. Evol. Microbiol.">
        <title>Complete genome sequence of Corynebacterium casei LMG S-19264T (=DSM 44701T), isolated from a smear-ripened cheese.</title>
        <authorList>
            <consortium name="US DOE Joint Genome Institute (JGI-PGF)"/>
            <person name="Walter F."/>
            <person name="Albersmeier A."/>
            <person name="Kalinowski J."/>
            <person name="Ruckert C."/>
        </authorList>
    </citation>
    <scope>NUCLEOTIDE SEQUENCE [LARGE SCALE GENOMIC DNA]</scope>
    <source>
        <strain evidence="2 3">CGMCC 1.7029</strain>
    </source>
</reference>
<dbReference type="OrthoDB" id="9780606at2"/>
<dbReference type="Proteomes" id="UP000598196">
    <property type="component" value="Unassembled WGS sequence"/>
</dbReference>
<dbReference type="SUPFAM" id="SSF52540">
    <property type="entry name" value="P-loop containing nucleoside triphosphate hydrolases"/>
    <property type="match status" value="1"/>
</dbReference>
<dbReference type="InterPro" id="IPR011604">
    <property type="entry name" value="PDDEXK-like_dom_sf"/>
</dbReference>
<dbReference type="InterPro" id="IPR027417">
    <property type="entry name" value="P-loop_NTPase"/>
</dbReference>
<keyword evidence="3" id="KW-1185">Reference proteome</keyword>
<dbReference type="InterPro" id="IPR038726">
    <property type="entry name" value="PDDEXK_AddAB-type"/>
</dbReference>